<dbReference type="PANTHER" id="PTHR42781:SF4">
    <property type="entry name" value="SPERMIDINE_PUTRESCINE IMPORT ATP-BINDING PROTEIN POTA"/>
    <property type="match status" value="1"/>
</dbReference>
<dbReference type="SUPFAM" id="SSF52540">
    <property type="entry name" value="P-loop containing nucleoside triphosphate hydrolases"/>
    <property type="match status" value="1"/>
</dbReference>
<evidence type="ECO:0000256" key="1">
    <source>
        <dbReference type="ARBA" id="ARBA00022448"/>
    </source>
</evidence>
<gene>
    <name evidence="5" type="ORF">C7B45_03870</name>
</gene>
<name>A0A2T2WLX7_9FIRM</name>
<proteinExistence type="predicted"/>
<dbReference type="PROSITE" id="PS00211">
    <property type="entry name" value="ABC_TRANSPORTER_1"/>
    <property type="match status" value="1"/>
</dbReference>
<keyword evidence="3" id="KW-0067">ATP-binding</keyword>
<keyword evidence="2" id="KW-0547">Nucleotide-binding</keyword>
<dbReference type="InterPro" id="IPR003439">
    <property type="entry name" value="ABC_transporter-like_ATP-bd"/>
</dbReference>
<evidence type="ECO:0000259" key="4">
    <source>
        <dbReference type="PROSITE" id="PS50893"/>
    </source>
</evidence>
<dbReference type="InterPro" id="IPR027417">
    <property type="entry name" value="P-loop_NTPase"/>
</dbReference>
<dbReference type="GO" id="GO:0005524">
    <property type="term" value="F:ATP binding"/>
    <property type="evidence" value="ECO:0007669"/>
    <property type="project" value="UniProtKB-KW"/>
</dbReference>
<dbReference type="Proteomes" id="UP000241848">
    <property type="component" value="Unassembled WGS sequence"/>
</dbReference>
<evidence type="ECO:0000313" key="6">
    <source>
        <dbReference type="Proteomes" id="UP000241848"/>
    </source>
</evidence>
<evidence type="ECO:0000256" key="2">
    <source>
        <dbReference type="ARBA" id="ARBA00022741"/>
    </source>
</evidence>
<accession>A0A2T2WLX7</accession>
<dbReference type="PANTHER" id="PTHR42781">
    <property type="entry name" value="SPERMIDINE/PUTRESCINE IMPORT ATP-BINDING PROTEIN POTA"/>
    <property type="match status" value="1"/>
</dbReference>
<evidence type="ECO:0000313" key="5">
    <source>
        <dbReference type="EMBL" id="PSR23241.1"/>
    </source>
</evidence>
<comment type="caution">
    <text evidence="5">The sequence shown here is derived from an EMBL/GenBank/DDBJ whole genome shotgun (WGS) entry which is preliminary data.</text>
</comment>
<organism evidence="5 6">
    <name type="scientific">Sulfobacillus acidophilus</name>
    <dbReference type="NCBI Taxonomy" id="53633"/>
    <lineage>
        <taxon>Bacteria</taxon>
        <taxon>Bacillati</taxon>
        <taxon>Bacillota</taxon>
        <taxon>Clostridia</taxon>
        <taxon>Eubacteriales</taxon>
        <taxon>Clostridiales Family XVII. Incertae Sedis</taxon>
        <taxon>Sulfobacillus</taxon>
    </lineage>
</organism>
<keyword evidence="1" id="KW-0813">Transport</keyword>
<evidence type="ECO:0000256" key="3">
    <source>
        <dbReference type="ARBA" id="ARBA00022840"/>
    </source>
</evidence>
<dbReference type="SMART" id="SM00382">
    <property type="entry name" value="AAA"/>
    <property type="match status" value="1"/>
</dbReference>
<sequence length="298" mass="32613">MWRFAVDMSRPVAIHVAFEVNPAHDSVVALVGPNGAGKSTLLRGLAGFFGSDQGGLTGPPWKRPLTWVPQEPTLFTHRTVRQQVQWVLGGRLDTDPELRQWVTWLDAKEFLDKKPLAMSGGQQQRAAILRALAAKPQILALDEALSQIDAPSRERISTGLQQWADADPDRLVILTTHQFADVAHFADRVLIMAAGTLLRDGTPAEIVADPRSWEVAALVGYVALLRVGDTDLALQAHDVDSVPPGQRVRVTMVKKGAHEITVRVPTHQGRELFAVRKPDGSWADSSTLDVYVRGVVVT</sequence>
<dbReference type="InterPro" id="IPR017871">
    <property type="entry name" value="ABC_transporter-like_CS"/>
</dbReference>
<dbReference type="InterPro" id="IPR003593">
    <property type="entry name" value="AAA+_ATPase"/>
</dbReference>
<dbReference type="GO" id="GO:0016887">
    <property type="term" value="F:ATP hydrolysis activity"/>
    <property type="evidence" value="ECO:0007669"/>
    <property type="project" value="InterPro"/>
</dbReference>
<dbReference type="InterPro" id="IPR050093">
    <property type="entry name" value="ABC_SmlMolc_Importer"/>
</dbReference>
<dbReference type="Pfam" id="PF00005">
    <property type="entry name" value="ABC_tran"/>
    <property type="match status" value="1"/>
</dbReference>
<feature type="domain" description="ABC transporter" evidence="4">
    <location>
        <begin position="3"/>
        <end position="219"/>
    </location>
</feature>
<dbReference type="Gene3D" id="3.40.50.300">
    <property type="entry name" value="P-loop containing nucleotide triphosphate hydrolases"/>
    <property type="match status" value="1"/>
</dbReference>
<dbReference type="AlphaFoldDB" id="A0A2T2WLX7"/>
<dbReference type="PROSITE" id="PS50893">
    <property type="entry name" value="ABC_TRANSPORTER_2"/>
    <property type="match status" value="1"/>
</dbReference>
<dbReference type="EMBL" id="PXYV01000007">
    <property type="protein sequence ID" value="PSR23241.1"/>
    <property type="molecule type" value="Genomic_DNA"/>
</dbReference>
<protein>
    <recommendedName>
        <fullName evidence="4">ABC transporter domain-containing protein</fullName>
    </recommendedName>
</protein>
<reference evidence="5 6" key="1">
    <citation type="journal article" date="2014" name="BMC Genomics">
        <title>Comparison of environmental and isolate Sulfobacillus genomes reveals diverse carbon, sulfur, nitrogen, and hydrogen metabolisms.</title>
        <authorList>
            <person name="Justice N.B."/>
            <person name="Norman A."/>
            <person name="Brown C.T."/>
            <person name="Singh A."/>
            <person name="Thomas B.C."/>
            <person name="Banfield J.F."/>
        </authorList>
    </citation>
    <scope>NUCLEOTIDE SEQUENCE [LARGE SCALE GENOMIC DNA]</scope>
    <source>
        <strain evidence="5">AMDSBA3</strain>
    </source>
</reference>